<evidence type="ECO:0000256" key="1">
    <source>
        <dbReference type="ARBA" id="ARBA00004496"/>
    </source>
</evidence>
<dbReference type="Pfam" id="PF09278">
    <property type="entry name" value="MerR-DNA-bind"/>
    <property type="match status" value="1"/>
</dbReference>
<comment type="subunit">
    <text evidence="2">Homodimer.</text>
</comment>
<feature type="domain" description="HTH merR-type" evidence="14">
    <location>
        <begin position="1"/>
        <end position="69"/>
    </location>
</feature>
<feature type="coiled-coil region" evidence="13">
    <location>
        <begin position="81"/>
        <end position="111"/>
    </location>
</feature>
<keyword evidence="16" id="KW-1185">Reference proteome</keyword>
<dbReference type="Proteomes" id="UP001499988">
    <property type="component" value="Unassembled WGS sequence"/>
</dbReference>
<keyword evidence="4" id="KW-0963">Cytoplasm</keyword>
<dbReference type="RefSeq" id="WP_345334846.1">
    <property type="nucleotide sequence ID" value="NZ_BAABJZ010000023.1"/>
</dbReference>
<evidence type="ECO:0000256" key="9">
    <source>
        <dbReference type="ARBA" id="ARBA00023159"/>
    </source>
</evidence>
<evidence type="ECO:0000256" key="12">
    <source>
        <dbReference type="ARBA" id="ARBA00032335"/>
    </source>
</evidence>
<keyword evidence="5" id="KW-0479">Metal-binding</keyword>
<evidence type="ECO:0000256" key="5">
    <source>
        <dbReference type="ARBA" id="ARBA00022723"/>
    </source>
</evidence>
<dbReference type="PANTHER" id="PTHR30204">
    <property type="entry name" value="REDOX-CYCLING DRUG-SENSING TRANSCRIPTIONAL ACTIVATOR SOXR"/>
    <property type="match status" value="1"/>
</dbReference>
<dbReference type="NCBIfam" id="TIGR02044">
    <property type="entry name" value="CueR"/>
    <property type="match status" value="1"/>
</dbReference>
<evidence type="ECO:0000256" key="8">
    <source>
        <dbReference type="ARBA" id="ARBA00023125"/>
    </source>
</evidence>
<dbReference type="InterPro" id="IPR015358">
    <property type="entry name" value="Tscrpt_reg_MerR_DNA-bd"/>
</dbReference>
<evidence type="ECO:0000313" key="15">
    <source>
        <dbReference type="EMBL" id="GAA4882684.1"/>
    </source>
</evidence>
<keyword evidence="13" id="KW-0175">Coiled coil</keyword>
<dbReference type="Gene3D" id="1.10.1660.10">
    <property type="match status" value="1"/>
</dbReference>
<dbReference type="InterPro" id="IPR011789">
    <property type="entry name" value="CueR"/>
</dbReference>
<keyword evidence="10" id="KW-0804">Transcription</keyword>
<sequence length="135" mass="14888">MNISEVSQRTGVSPKNIRFYEQRGLLTPPERADNGYRAYVETHVAEILMIKRARLIGFSLDECQSLLALSRDPHRSSADVKQHALDKLAQIDSKIAELEAMRTTLSALTQQCPGDASPQCPILTALGESPCNKHG</sequence>
<dbReference type="SMART" id="SM00422">
    <property type="entry name" value="HTH_MERR"/>
    <property type="match status" value="1"/>
</dbReference>
<organism evidence="15 16">
    <name type="scientific">Ferrimonas pelagia</name>
    <dbReference type="NCBI Taxonomy" id="1177826"/>
    <lineage>
        <taxon>Bacteria</taxon>
        <taxon>Pseudomonadati</taxon>
        <taxon>Pseudomonadota</taxon>
        <taxon>Gammaproteobacteria</taxon>
        <taxon>Alteromonadales</taxon>
        <taxon>Ferrimonadaceae</taxon>
        <taxon>Ferrimonas</taxon>
    </lineage>
</organism>
<dbReference type="InterPro" id="IPR047057">
    <property type="entry name" value="MerR_fam"/>
</dbReference>
<keyword evidence="6" id="KW-0186">Copper</keyword>
<dbReference type="InterPro" id="IPR000551">
    <property type="entry name" value="MerR-type_HTH_dom"/>
</dbReference>
<reference evidence="16" key="1">
    <citation type="journal article" date="2019" name="Int. J. Syst. Evol. Microbiol.">
        <title>The Global Catalogue of Microorganisms (GCM) 10K type strain sequencing project: providing services to taxonomists for standard genome sequencing and annotation.</title>
        <authorList>
            <consortium name="The Broad Institute Genomics Platform"/>
            <consortium name="The Broad Institute Genome Sequencing Center for Infectious Disease"/>
            <person name="Wu L."/>
            <person name="Ma J."/>
        </authorList>
    </citation>
    <scope>NUCLEOTIDE SEQUENCE [LARGE SCALE GENOMIC DNA]</scope>
    <source>
        <strain evidence="16">JCM 18401</strain>
    </source>
</reference>
<keyword evidence="7" id="KW-0805">Transcription regulation</keyword>
<evidence type="ECO:0000256" key="13">
    <source>
        <dbReference type="SAM" id="Coils"/>
    </source>
</evidence>
<comment type="caution">
    <text evidence="15">The sequence shown here is derived from an EMBL/GenBank/DDBJ whole genome shotgun (WGS) entry which is preliminary data.</text>
</comment>
<protein>
    <recommendedName>
        <fullName evidence="3">HTH-type transcriptional regulator CueR</fullName>
    </recommendedName>
    <alternativeName>
        <fullName evidence="12">Copper efflux regulator</fullName>
    </alternativeName>
    <alternativeName>
        <fullName evidence="11">Copper export regulator</fullName>
    </alternativeName>
</protein>
<gene>
    <name evidence="15" type="primary">cueR</name>
    <name evidence="15" type="ORF">GCM10023333_16160</name>
</gene>
<evidence type="ECO:0000256" key="3">
    <source>
        <dbReference type="ARBA" id="ARBA00017250"/>
    </source>
</evidence>
<dbReference type="Pfam" id="PF00376">
    <property type="entry name" value="MerR"/>
    <property type="match status" value="1"/>
</dbReference>
<keyword evidence="8" id="KW-0238">DNA-binding</keyword>
<dbReference type="PRINTS" id="PR00040">
    <property type="entry name" value="HTHMERR"/>
</dbReference>
<dbReference type="SUPFAM" id="SSF46955">
    <property type="entry name" value="Putative DNA-binding domain"/>
    <property type="match status" value="1"/>
</dbReference>
<comment type="subcellular location">
    <subcellularLocation>
        <location evidence="1">Cytoplasm</location>
    </subcellularLocation>
</comment>
<dbReference type="PROSITE" id="PS50937">
    <property type="entry name" value="HTH_MERR_2"/>
    <property type="match status" value="1"/>
</dbReference>
<evidence type="ECO:0000259" key="14">
    <source>
        <dbReference type="PROSITE" id="PS50937"/>
    </source>
</evidence>
<evidence type="ECO:0000313" key="16">
    <source>
        <dbReference type="Proteomes" id="UP001499988"/>
    </source>
</evidence>
<evidence type="ECO:0000256" key="7">
    <source>
        <dbReference type="ARBA" id="ARBA00023015"/>
    </source>
</evidence>
<dbReference type="EMBL" id="BAABJZ010000023">
    <property type="protein sequence ID" value="GAA4882684.1"/>
    <property type="molecule type" value="Genomic_DNA"/>
</dbReference>
<evidence type="ECO:0000256" key="10">
    <source>
        <dbReference type="ARBA" id="ARBA00023163"/>
    </source>
</evidence>
<evidence type="ECO:0000256" key="2">
    <source>
        <dbReference type="ARBA" id="ARBA00011738"/>
    </source>
</evidence>
<name>A0ABP9EMK9_9GAMM</name>
<evidence type="ECO:0000256" key="6">
    <source>
        <dbReference type="ARBA" id="ARBA00023008"/>
    </source>
</evidence>
<dbReference type="PANTHER" id="PTHR30204:SF16">
    <property type="entry name" value="HTH-TYPE TRANSCRIPTIONAL REGULATOR CUER"/>
    <property type="match status" value="1"/>
</dbReference>
<dbReference type="InterPro" id="IPR009061">
    <property type="entry name" value="DNA-bd_dom_put_sf"/>
</dbReference>
<accession>A0ABP9EMK9</accession>
<keyword evidence="9" id="KW-0010">Activator</keyword>
<evidence type="ECO:0000256" key="11">
    <source>
        <dbReference type="ARBA" id="ARBA00031472"/>
    </source>
</evidence>
<evidence type="ECO:0000256" key="4">
    <source>
        <dbReference type="ARBA" id="ARBA00022490"/>
    </source>
</evidence>
<dbReference type="PROSITE" id="PS00552">
    <property type="entry name" value="HTH_MERR_1"/>
    <property type="match status" value="1"/>
</dbReference>
<proteinExistence type="predicted"/>